<dbReference type="PANTHER" id="PTHR11373">
    <property type="entry name" value="DEOXYNUCLEOSIDE TRIPHOSPHATE TRIPHOSPHOHYDROLASE"/>
    <property type="match status" value="1"/>
</dbReference>
<reference evidence="1" key="1">
    <citation type="submission" date="2022-08" db="UniProtKB">
        <authorList>
            <consortium name="EnsemblMetazoa"/>
        </authorList>
    </citation>
    <scope>IDENTIFICATION</scope>
    <source>
        <strain evidence="1">05x7-T-G4-1.051#20</strain>
    </source>
</reference>
<dbReference type="SUPFAM" id="SSF109604">
    <property type="entry name" value="HD-domain/PDEase-like"/>
    <property type="match status" value="1"/>
</dbReference>
<evidence type="ECO:0000313" key="2">
    <source>
        <dbReference type="Proteomes" id="UP000005408"/>
    </source>
</evidence>
<sequence>MLSISGTLEDMEAYEKLTDSIVDQIMWSTDKNLEKAKNILINVKKRKLYVCLGHALLPNTYTKTKEEAMQIYVEILKANGSTLCKDDVTIDLVKLNYGKKDQNPIDHVRFYKKDDQDRATKIDIEEVSFLLPKNFAEQQFRFYCKTTDADQKAREALEDWCKKKGCSLIKGS</sequence>
<keyword evidence="2" id="KW-1185">Reference proteome</keyword>
<evidence type="ECO:0000313" key="1">
    <source>
        <dbReference type="EnsemblMetazoa" id="G9727.1:cds"/>
    </source>
</evidence>
<dbReference type="Gene3D" id="3.30.70.2760">
    <property type="match status" value="1"/>
</dbReference>
<dbReference type="GO" id="GO:0006203">
    <property type="term" value="P:dGTP catabolic process"/>
    <property type="evidence" value="ECO:0007669"/>
    <property type="project" value="TreeGrafter"/>
</dbReference>
<dbReference type="GO" id="GO:0005634">
    <property type="term" value="C:nucleus"/>
    <property type="evidence" value="ECO:0007669"/>
    <property type="project" value="TreeGrafter"/>
</dbReference>
<accession>A0A8W8P4B7</accession>
<organism evidence="1 2">
    <name type="scientific">Magallana gigas</name>
    <name type="common">Pacific oyster</name>
    <name type="synonym">Crassostrea gigas</name>
    <dbReference type="NCBI Taxonomy" id="29159"/>
    <lineage>
        <taxon>Eukaryota</taxon>
        <taxon>Metazoa</taxon>
        <taxon>Spiralia</taxon>
        <taxon>Lophotrochozoa</taxon>
        <taxon>Mollusca</taxon>
        <taxon>Bivalvia</taxon>
        <taxon>Autobranchia</taxon>
        <taxon>Pteriomorphia</taxon>
        <taxon>Ostreida</taxon>
        <taxon>Ostreoidea</taxon>
        <taxon>Ostreidae</taxon>
        <taxon>Magallana</taxon>
    </lineage>
</organism>
<dbReference type="AlphaFoldDB" id="A0A8W8P4B7"/>
<proteinExistence type="predicted"/>
<dbReference type="Gene3D" id="1.10.3210.10">
    <property type="entry name" value="Hypothetical protein af1432"/>
    <property type="match status" value="1"/>
</dbReference>
<dbReference type="InterPro" id="IPR050135">
    <property type="entry name" value="dGTPase-like"/>
</dbReference>
<dbReference type="Proteomes" id="UP000005408">
    <property type="component" value="Unassembled WGS sequence"/>
</dbReference>
<dbReference type="EnsemblMetazoa" id="G9727.1">
    <property type="protein sequence ID" value="G9727.1:cds"/>
    <property type="gene ID" value="G9727"/>
</dbReference>
<name>A0A8W8P4B7_MAGGI</name>
<protein>
    <submittedName>
        <fullName evidence="1">Uncharacterized protein</fullName>
    </submittedName>
</protein>
<dbReference type="PANTHER" id="PTHR11373:SF4">
    <property type="entry name" value="DEOXYNUCLEOSIDE TRIPHOSPHATE TRIPHOSPHOHYDROLASE SAMHD1"/>
    <property type="match status" value="1"/>
</dbReference>
<dbReference type="GO" id="GO:0008832">
    <property type="term" value="F:dGTPase activity"/>
    <property type="evidence" value="ECO:0007669"/>
    <property type="project" value="TreeGrafter"/>
</dbReference>